<evidence type="ECO:0000256" key="10">
    <source>
        <dbReference type="SAM" id="Phobius"/>
    </source>
</evidence>
<dbReference type="PANTHER" id="PTHR21137:SF35">
    <property type="entry name" value="ODORANT RECEPTOR 19A-RELATED"/>
    <property type="match status" value="1"/>
</dbReference>
<evidence type="ECO:0000256" key="5">
    <source>
        <dbReference type="ARBA" id="ARBA00022725"/>
    </source>
</evidence>
<dbReference type="InterPro" id="IPR004117">
    <property type="entry name" value="7tm6_olfct_rcpt"/>
</dbReference>
<name>A0A6I9WWW9_9HYME</name>
<proteinExistence type="predicted"/>
<evidence type="ECO:0000256" key="9">
    <source>
        <dbReference type="ARBA" id="ARBA00023224"/>
    </source>
</evidence>
<comment type="subcellular location">
    <subcellularLocation>
        <location evidence="1">Cell membrane</location>
        <topology evidence="1">Multi-pass membrane protein</topology>
    </subcellularLocation>
</comment>
<evidence type="ECO:0000256" key="1">
    <source>
        <dbReference type="ARBA" id="ARBA00004651"/>
    </source>
</evidence>
<dbReference type="GO" id="GO:0007165">
    <property type="term" value="P:signal transduction"/>
    <property type="evidence" value="ECO:0007669"/>
    <property type="project" value="UniProtKB-KW"/>
</dbReference>
<protein>
    <submittedName>
        <fullName evidence="12">Uncharacterized protein LOC105426738</fullName>
    </submittedName>
</protein>
<keyword evidence="7 10" id="KW-0472">Membrane</keyword>
<keyword evidence="5" id="KW-0552">Olfaction</keyword>
<feature type="transmembrane region" description="Helical" evidence="10">
    <location>
        <begin position="129"/>
        <end position="147"/>
    </location>
</feature>
<dbReference type="AlphaFoldDB" id="A0A6I9WWW9"/>
<dbReference type="RefSeq" id="XP_011636415.2">
    <property type="nucleotide sequence ID" value="XM_011638113.2"/>
</dbReference>
<evidence type="ECO:0000256" key="8">
    <source>
        <dbReference type="ARBA" id="ARBA00023170"/>
    </source>
</evidence>
<dbReference type="Pfam" id="PF02949">
    <property type="entry name" value="7tm_6"/>
    <property type="match status" value="1"/>
</dbReference>
<evidence type="ECO:0000256" key="7">
    <source>
        <dbReference type="ARBA" id="ARBA00023136"/>
    </source>
</evidence>
<dbReference type="GO" id="GO:0005549">
    <property type="term" value="F:odorant binding"/>
    <property type="evidence" value="ECO:0007669"/>
    <property type="project" value="InterPro"/>
</dbReference>
<dbReference type="GO" id="GO:0004984">
    <property type="term" value="F:olfactory receptor activity"/>
    <property type="evidence" value="ECO:0007669"/>
    <property type="project" value="InterPro"/>
</dbReference>
<organism evidence="11 12">
    <name type="scientific">Pogonomyrmex barbatus</name>
    <name type="common">red harvester ant</name>
    <dbReference type="NCBI Taxonomy" id="144034"/>
    <lineage>
        <taxon>Eukaryota</taxon>
        <taxon>Metazoa</taxon>
        <taxon>Ecdysozoa</taxon>
        <taxon>Arthropoda</taxon>
        <taxon>Hexapoda</taxon>
        <taxon>Insecta</taxon>
        <taxon>Pterygota</taxon>
        <taxon>Neoptera</taxon>
        <taxon>Endopterygota</taxon>
        <taxon>Hymenoptera</taxon>
        <taxon>Apocrita</taxon>
        <taxon>Aculeata</taxon>
        <taxon>Formicoidea</taxon>
        <taxon>Formicidae</taxon>
        <taxon>Myrmicinae</taxon>
        <taxon>Pogonomyrmex</taxon>
    </lineage>
</organism>
<evidence type="ECO:0000256" key="6">
    <source>
        <dbReference type="ARBA" id="ARBA00022989"/>
    </source>
</evidence>
<evidence type="ECO:0000313" key="11">
    <source>
        <dbReference type="Proteomes" id="UP000504615"/>
    </source>
</evidence>
<keyword evidence="4 10" id="KW-0812">Transmembrane</keyword>
<dbReference type="OrthoDB" id="7550533at2759"/>
<evidence type="ECO:0000256" key="3">
    <source>
        <dbReference type="ARBA" id="ARBA00022606"/>
    </source>
</evidence>
<gene>
    <name evidence="12" type="primary">LOC105426738</name>
</gene>
<feature type="transmembrane region" description="Helical" evidence="10">
    <location>
        <begin position="159"/>
        <end position="178"/>
    </location>
</feature>
<accession>A0A6I9WWW9</accession>
<feature type="transmembrane region" description="Helical" evidence="10">
    <location>
        <begin position="220"/>
        <end position="246"/>
    </location>
</feature>
<keyword evidence="9" id="KW-0807">Transducer</keyword>
<dbReference type="Proteomes" id="UP000504615">
    <property type="component" value="Unplaced"/>
</dbReference>
<keyword evidence="2" id="KW-1003">Cell membrane</keyword>
<dbReference type="KEGG" id="pbar:105426738"/>
<evidence type="ECO:0000313" key="12">
    <source>
        <dbReference type="RefSeq" id="XP_011636415.2"/>
    </source>
</evidence>
<reference evidence="12" key="1">
    <citation type="submission" date="2025-08" db="UniProtKB">
        <authorList>
            <consortium name="RefSeq"/>
        </authorList>
    </citation>
    <scope>IDENTIFICATION</scope>
</reference>
<keyword evidence="3" id="KW-0716">Sensory transduction</keyword>
<keyword evidence="11" id="KW-1185">Reference proteome</keyword>
<dbReference type="PANTHER" id="PTHR21137">
    <property type="entry name" value="ODORANT RECEPTOR"/>
    <property type="match status" value="1"/>
</dbReference>
<dbReference type="GeneID" id="105426738"/>
<keyword evidence="6 10" id="KW-1133">Transmembrane helix</keyword>
<feature type="transmembrane region" description="Helical" evidence="10">
    <location>
        <begin position="46"/>
        <end position="76"/>
    </location>
</feature>
<keyword evidence="8" id="KW-0675">Receptor</keyword>
<sequence length="254" mass="29047">MIVSVTSFIFLTIWPCILDIVKPKNESRPHPTMHIMTEYFIDQERYFYLIVFHMNAALCIGAIAVIATGSMLIGYLKHSCGMFRIASYRIEKAMAINNLQNIRKNYIVTYKGIIYAQEIHRKAMEFSKFLISSFEGSFFLLIAVGVLNLSLNLCRVKFIPHFISMSVTLLYMFLANYAGQEITDHNSHVFSTAYNVRWHNAPLRIQKLILFLLQMGNKTFGLNVGGLFMASLSCFTSLMSASISYFTVMYSTLQ</sequence>
<evidence type="ECO:0000256" key="4">
    <source>
        <dbReference type="ARBA" id="ARBA00022692"/>
    </source>
</evidence>
<evidence type="ECO:0000256" key="2">
    <source>
        <dbReference type="ARBA" id="ARBA00022475"/>
    </source>
</evidence>
<dbReference type="GO" id="GO:0005886">
    <property type="term" value="C:plasma membrane"/>
    <property type="evidence" value="ECO:0007669"/>
    <property type="project" value="UniProtKB-SubCell"/>
</dbReference>